<dbReference type="AlphaFoldDB" id="A0A2Z6NBS8"/>
<sequence>VWSRFSGSGDPDIVSLFRSGTGPRIPIWYDVKLLVAAWLVLPQFKGAAYLYERFVRDHIRKYVTEKEHQRVHHHPPPPPPEKQQQNKKLSPSGSKTKKKFVDFILPKKGDQEAY</sequence>
<evidence type="ECO:0000256" key="1">
    <source>
        <dbReference type="RuleBase" id="RU362006"/>
    </source>
</evidence>
<feature type="region of interest" description="Disordered" evidence="2">
    <location>
        <begin position="65"/>
        <end position="114"/>
    </location>
</feature>
<organism evidence="3 4">
    <name type="scientific">Trifolium subterraneum</name>
    <name type="common">Subterranean clover</name>
    <dbReference type="NCBI Taxonomy" id="3900"/>
    <lineage>
        <taxon>Eukaryota</taxon>
        <taxon>Viridiplantae</taxon>
        <taxon>Streptophyta</taxon>
        <taxon>Embryophyta</taxon>
        <taxon>Tracheophyta</taxon>
        <taxon>Spermatophyta</taxon>
        <taxon>Magnoliopsida</taxon>
        <taxon>eudicotyledons</taxon>
        <taxon>Gunneridae</taxon>
        <taxon>Pentapetalae</taxon>
        <taxon>rosids</taxon>
        <taxon>fabids</taxon>
        <taxon>Fabales</taxon>
        <taxon>Fabaceae</taxon>
        <taxon>Papilionoideae</taxon>
        <taxon>50 kb inversion clade</taxon>
        <taxon>NPAAA clade</taxon>
        <taxon>Hologalegina</taxon>
        <taxon>IRL clade</taxon>
        <taxon>Trifolieae</taxon>
        <taxon>Trifolium</taxon>
    </lineage>
</organism>
<keyword evidence="4" id="KW-1185">Reference proteome</keyword>
<evidence type="ECO:0000256" key="2">
    <source>
        <dbReference type="SAM" id="MobiDB-lite"/>
    </source>
</evidence>
<dbReference type="GO" id="GO:0016020">
    <property type="term" value="C:membrane"/>
    <property type="evidence" value="ECO:0007669"/>
    <property type="project" value="UniProtKB-SubCell"/>
</dbReference>
<evidence type="ECO:0000313" key="3">
    <source>
        <dbReference type="EMBL" id="GAU26777.1"/>
    </source>
</evidence>
<dbReference type="EMBL" id="DF973341">
    <property type="protein sequence ID" value="GAU26777.1"/>
    <property type="molecule type" value="Genomic_DNA"/>
</dbReference>
<dbReference type="PANTHER" id="PTHR12300:SF186">
    <property type="entry name" value="HVA22-LIKE PROTEIN"/>
    <property type="match status" value="1"/>
</dbReference>
<dbReference type="InterPro" id="IPR004345">
    <property type="entry name" value="TB2_DP1_HVA22"/>
</dbReference>
<reference evidence="4" key="1">
    <citation type="journal article" date="2017" name="Front. Plant Sci.">
        <title>Climate Clever Clovers: New Paradigm to Reduce the Environmental Footprint of Ruminants by Breeding Low Methanogenic Forages Utilizing Haplotype Variation.</title>
        <authorList>
            <person name="Kaur P."/>
            <person name="Appels R."/>
            <person name="Bayer P.E."/>
            <person name="Keeble-Gagnere G."/>
            <person name="Wang J."/>
            <person name="Hirakawa H."/>
            <person name="Shirasawa K."/>
            <person name="Vercoe P."/>
            <person name="Stefanova K."/>
            <person name="Durmic Z."/>
            <person name="Nichols P."/>
            <person name="Revell C."/>
            <person name="Isobe S.N."/>
            <person name="Edwards D."/>
            <person name="Erskine W."/>
        </authorList>
    </citation>
    <scope>NUCLEOTIDE SEQUENCE [LARGE SCALE GENOMIC DNA]</scope>
    <source>
        <strain evidence="4">cv. Daliak</strain>
    </source>
</reference>
<dbReference type="PANTHER" id="PTHR12300">
    <property type="entry name" value="HVA22-LIKE PROTEINS"/>
    <property type="match status" value="1"/>
</dbReference>
<comment type="subcellular location">
    <subcellularLocation>
        <location evidence="1">Membrane</location>
        <topology evidence="1">Multi-pass membrane protein</topology>
    </subcellularLocation>
</comment>
<comment type="similarity">
    <text evidence="1">Belongs to the DP1 family.</text>
</comment>
<protein>
    <recommendedName>
        <fullName evidence="1">HVA22-like protein</fullName>
    </recommendedName>
</protein>
<feature type="compositionally biased region" description="Basic and acidic residues" evidence="2">
    <location>
        <begin position="99"/>
        <end position="114"/>
    </location>
</feature>
<gene>
    <name evidence="3" type="ORF">TSUD_317750</name>
</gene>
<proteinExistence type="inferred from homology"/>
<dbReference type="OrthoDB" id="10009287at2759"/>
<dbReference type="Proteomes" id="UP000242715">
    <property type="component" value="Unassembled WGS sequence"/>
</dbReference>
<accession>A0A2Z6NBS8</accession>
<dbReference type="Pfam" id="PF03134">
    <property type="entry name" value="TB2_DP1_HVA22"/>
    <property type="match status" value="1"/>
</dbReference>
<evidence type="ECO:0000313" key="4">
    <source>
        <dbReference type="Proteomes" id="UP000242715"/>
    </source>
</evidence>
<feature type="compositionally biased region" description="Polar residues" evidence="2">
    <location>
        <begin position="82"/>
        <end position="94"/>
    </location>
</feature>
<feature type="non-terminal residue" evidence="3">
    <location>
        <position position="1"/>
    </location>
</feature>
<name>A0A2Z6NBS8_TRISU</name>